<keyword evidence="12" id="KW-1185">Reference proteome</keyword>
<evidence type="ECO:0000256" key="3">
    <source>
        <dbReference type="ARBA" id="ARBA00022679"/>
    </source>
</evidence>
<dbReference type="RefSeq" id="WP_013681984.1">
    <property type="nucleotide sequence ID" value="NC_015318.1"/>
</dbReference>
<keyword evidence="4 10" id="KW-0812">Transmembrane</keyword>
<keyword evidence="5 10" id="KW-1133">Transmembrane helix</keyword>
<name>F2LW11_HIPMA</name>
<dbReference type="PANTHER" id="PTHR30309">
    <property type="entry name" value="INNER MEMBRANE PROTEIN YGIH"/>
    <property type="match status" value="1"/>
</dbReference>
<keyword evidence="1 10" id="KW-1003">Cell membrane</keyword>
<keyword evidence="11" id="KW-0012">Acyltransferase</keyword>
<evidence type="ECO:0000256" key="2">
    <source>
        <dbReference type="ARBA" id="ARBA00022516"/>
    </source>
</evidence>
<feature type="transmembrane region" description="Helical" evidence="10">
    <location>
        <begin position="111"/>
        <end position="132"/>
    </location>
</feature>
<sequence length="194" mass="21114">MTEYLITGLGSFLIGSIPFGWLIAKSKGIDVKKKGSGNIGATNVYRVVGKKEGALTLILDLLKGFLAVVLFSLIYKHDAYVPYVSSISVVLGHDFSIFLKFKGGKGVATTYGAGLIIYPTASMVGMAMWIAILLGSKYSSLAALLSFTVSTLIALNSNNYMVRIVFVVLLGLMIIRHRDNIVRLFSKRENKINI</sequence>
<dbReference type="FunCoup" id="F2LW11">
    <property type="interactions" value="186"/>
</dbReference>
<evidence type="ECO:0000256" key="6">
    <source>
        <dbReference type="ARBA" id="ARBA00023098"/>
    </source>
</evidence>
<comment type="catalytic activity">
    <reaction evidence="10">
        <text>an acyl phosphate + sn-glycerol 3-phosphate = a 1-acyl-sn-glycero-3-phosphate + phosphate</text>
        <dbReference type="Rhea" id="RHEA:34075"/>
        <dbReference type="ChEBI" id="CHEBI:43474"/>
        <dbReference type="ChEBI" id="CHEBI:57597"/>
        <dbReference type="ChEBI" id="CHEBI:57970"/>
        <dbReference type="ChEBI" id="CHEBI:59918"/>
        <dbReference type="EC" id="2.3.1.275"/>
    </reaction>
</comment>
<dbReference type="NCBIfam" id="TIGR00023">
    <property type="entry name" value="glycerol-3-phosphate 1-O-acyltransferase PlsY"/>
    <property type="match status" value="1"/>
</dbReference>
<dbReference type="GO" id="GO:0005886">
    <property type="term" value="C:plasma membrane"/>
    <property type="evidence" value="ECO:0007669"/>
    <property type="project" value="UniProtKB-SubCell"/>
</dbReference>
<dbReference type="STRING" id="760142.Hipma_0979"/>
<dbReference type="Proteomes" id="UP000008139">
    <property type="component" value="Chromosome"/>
</dbReference>
<protein>
    <recommendedName>
        <fullName evidence="10">Glycerol-3-phosphate acyltransferase</fullName>
    </recommendedName>
    <alternativeName>
        <fullName evidence="10">Acyl-PO4 G3P acyltransferase</fullName>
    </alternativeName>
    <alternativeName>
        <fullName evidence="10">Acyl-phosphate--glycerol-3-phosphate acyltransferase</fullName>
    </alternativeName>
    <alternativeName>
        <fullName evidence="10">G3P acyltransferase</fullName>
        <shortName evidence="10">GPAT</shortName>
        <ecNumber evidence="10">2.3.1.275</ecNumber>
    </alternativeName>
    <alternativeName>
        <fullName evidence="10">Lysophosphatidic acid synthase</fullName>
        <shortName evidence="10">LPA synthase</shortName>
    </alternativeName>
</protein>
<comment type="pathway">
    <text evidence="10">Lipid metabolism; phospholipid metabolism.</text>
</comment>
<dbReference type="PANTHER" id="PTHR30309:SF0">
    <property type="entry name" value="GLYCEROL-3-PHOSPHATE ACYLTRANSFERASE-RELATED"/>
    <property type="match status" value="1"/>
</dbReference>
<reference evidence="11 12" key="1">
    <citation type="journal article" date="2011" name="Stand. Genomic Sci.">
        <title>Complete genome sequence of the thermophilic sulfur-reducer Hippea maritima type strain (MH(2)).</title>
        <authorList>
            <person name="Huntemann M."/>
            <person name="Lu M."/>
            <person name="Nolan M."/>
            <person name="Lapidus A."/>
            <person name="Lucas S."/>
            <person name="Hammon N."/>
            <person name="Deshpande S."/>
            <person name="Cheng J.F."/>
            <person name="Tapia R."/>
            <person name="Han C."/>
            <person name="Goodwin L."/>
            <person name="Pitluck S."/>
            <person name="Liolios K."/>
            <person name="Pagani I."/>
            <person name="Ivanova N."/>
            <person name="Ovchinikova G."/>
            <person name="Pati A."/>
            <person name="Chen A."/>
            <person name="Palaniappan K."/>
            <person name="Land M."/>
            <person name="Hauser L."/>
            <person name="Jeffries C.D."/>
            <person name="Detter J.C."/>
            <person name="Brambilla E.M."/>
            <person name="Rohde M."/>
            <person name="Spring S."/>
            <person name="Goker M."/>
            <person name="Woyke T."/>
            <person name="Bristow J."/>
            <person name="Eisen J.A."/>
            <person name="Markowitz V."/>
            <person name="Hugenholtz P."/>
            <person name="Kyrpides N.C."/>
            <person name="Klenk H.P."/>
            <person name="Mavromatis K."/>
        </authorList>
    </citation>
    <scope>NUCLEOTIDE SEQUENCE [LARGE SCALE GENOMIC DNA]</scope>
    <source>
        <strain evidence="12">ATCC 700847 / DSM 10411 / MH2</strain>
    </source>
</reference>
<evidence type="ECO:0000256" key="1">
    <source>
        <dbReference type="ARBA" id="ARBA00022475"/>
    </source>
</evidence>
<gene>
    <name evidence="10" type="primary">plsY</name>
    <name evidence="11" type="ordered locus">Hipma_0979</name>
</gene>
<dbReference type="KEGG" id="hmr:Hipma_0979"/>
<organism evidence="11 12">
    <name type="scientific">Hippea maritima (strain ATCC 700847 / DSM 10411 / MH2)</name>
    <dbReference type="NCBI Taxonomy" id="760142"/>
    <lineage>
        <taxon>Bacteria</taxon>
        <taxon>Pseudomonadati</taxon>
        <taxon>Campylobacterota</taxon>
        <taxon>Desulfurellia</taxon>
        <taxon>Desulfurellales</taxon>
        <taxon>Hippeaceae</taxon>
        <taxon>Hippea</taxon>
    </lineage>
</organism>
<comment type="subcellular location">
    <subcellularLocation>
        <location evidence="10">Cell inner membrane</location>
        <topology evidence="10">Multi-pass membrane protein</topology>
    </subcellularLocation>
</comment>
<dbReference type="HOGENOM" id="CLU_081254_7_1_7"/>
<reference evidence="12" key="2">
    <citation type="submission" date="2011-03" db="EMBL/GenBank/DDBJ databases">
        <title>The complete genome of Hippea maritima DSM 10411.</title>
        <authorList>
            <consortium name="US DOE Joint Genome Institute (JGI-PGF)"/>
            <person name="Lucas S."/>
            <person name="Copeland A."/>
            <person name="Lapidus A."/>
            <person name="Bruce D."/>
            <person name="Goodwin L."/>
            <person name="Pitluck S."/>
            <person name="Peters L."/>
            <person name="Kyrpides N."/>
            <person name="Mavromatis K."/>
            <person name="Pagani I."/>
            <person name="Ivanova N."/>
            <person name="Mikhailova N."/>
            <person name="Lu M."/>
            <person name="Detter J.C."/>
            <person name="Tapia R."/>
            <person name="Han C."/>
            <person name="Land M."/>
            <person name="Hauser L."/>
            <person name="Markowitz V."/>
            <person name="Cheng J.-F."/>
            <person name="Hugenholtz P."/>
            <person name="Woyke T."/>
            <person name="Wu D."/>
            <person name="Spring S."/>
            <person name="Schroeder M."/>
            <person name="Brambilla E."/>
            <person name="Klenk H.-P."/>
            <person name="Eisen J.A."/>
        </authorList>
    </citation>
    <scope>NUCLEOTIDE SEQUENCE [LARGE SCALE GENOMIC DNA]</scope>
    <source>
        <strain evidence="12">ATCC 700847 / DSM 10411 / MH2</strain>
    </source>
</reference>
<evidence type="ECO:0000256" key="8">
    <source>
        <dbReference type="ARBA" id="ARBA00023209"/>
    </source>
</evidence>
<dbReference type="EC" id="2.3.1.275" evidence="10"/>
<dbReference type="UniPathway" id="UPA00085"/>
<keyword evidence="10" id="KW-0997">Cell inner membrane</keyword>
<dbReference type="InParanoid" id="F2LW11"/>
<dbReference type="HAMAP" id="MF_01043">
    <property type="entry name" value="PlsY"/>
    <property type="match status" value="1"/>
</dbReference>
<comment type="subunit">
    <text evidence="10">Probably interacts with PlsX.</text>
</comment>
<dbReference type="Pfam" id="PF02660">
    <property type="entry name" value="G3P_acyltransf"/>
    <property type="match status" value="1"/>
</dbReference>
<dbReference type="GO" id="GO:0043772">
    <property type="term" value="F:acyl-phosphate glycerol-3-phosphate acyltransferase activity"/>
    <property type="evidence" value="ECO:0007669"/>
    <property type="project" value="UniProtKB-UniRule"/>
</dbReference>
<dbReference type="EMBL" id="CP002606">
    <property type="protein sequence ID" value="AEA33945.1"/>
    <property type="molecule type" value="Genomic_DNA"/>
</dbReference>
<dbReference type="GO" id="GO:0008654">
    <property type="term" value="P:phospholipid biosynthetic process"/>
    <property type="evidence" value="ECO:0007669"/>
    <property type="project" value="UniProtKB-UniRule"/>
</dbReference>
<evidence type="ECO:0000313" key="12">
    <source>
        <dbReference type="Proteomes" id="UP000008139"/>
    </source>
</evidence>
<feature type="transmembrane region" description="Helical" evidence="10">
    <location>
        <begin position="54"/>
        <end position="74"/>
    </location>
</feature>
<keyword evidence="6 10" id="KW-0443">Lipid metabolism</keyword>
<evidence type="ECO:0000256" key="9">
    <source>
        <dbReference type="ARBA" id="ARBA00023264"/>
    </source>
</evidence>
<proteinExistence type="inferred from homology"/>
<evidence type="ECO:0000256" key="4">
    <source>
        <dbReference type="ARBA" id="ARBA00022692"/>
    </source>
</evidence>
<keyword evidence="8 10" id="KW-0594">Phospholipid biosynthesis</keyword>
<comment type="function">
    <text evidence="10">Catalyzes the transfer of an acyl group from acyl-phosphate (acyl-PO(4)) to glycerol-3-phosphate (G3P) to form lysophosphatidic acid (LPA). This enzyme utilizes acyl-phosphate as fatty acyl donor, but not acyl-CoA or acyl-ACP.</text>
</comment>
<evidence type="ECO:0000256" key="7">
    <source>
        <dbReference type="ARBA" id="ARBA00023136"/>
    </source>
</evidence>
<keyword evidence="2 10" id="KW-0444">Lipid biosynthesis</keyword>
<keyword evidence="3 10" id="KW-0808">Transferase</keyword>
<feature type="transmembrane region" description="Helical" evidence="10">
    <location>
        <begin position="80"/>
        <end position="99"/>
    </location>
</feature>
<keyword evidence="7 10" id="KW-0472">Membrane</keyword>
<feature type="transmembrane region" description="Helical" evidence="10">
    <location>
        <begin position="160"/>
        <end position="177"/>
    </location>
</feature>
<dbReference type="eggNOG" id="COG0344">
    <property type="taxonomic scope" value="Bacteria"/>
</dbReference>
<feature type="transmembrane region" description="Helical" evidence="10">
    <location>
        <begin position="6"/>
        <end position="24"/>
    </location>
</feature>
<keyword evidence="9 10" id="KW-1208">Phospholipid metabolism</keyword>
<dbReference type="SMART" id="SM01207">
    <property type="entry name" value="G3P_acyltransf"/>
    <property type="match status" value="1"/>
</dbReference>
<evidence type="ECO:0000256" key="5">
    <source>
        <dbReference type="ARBA" id="ARBA00022989"/>
    </source>
</evidence>
<comment type="similarity">
    <text evidence="10">Belongs to the PlsY family.</text>
</comment>
<evidence type="ECO:0000256" key="10">
    <source>
        <dbReference type="HAMAP-Rule" id="MF_01043"/>
    </source>
</evidence>
<evidence type="ECO:0000313" key="11">
    <source>
        <dbReference type="EMBL" id="AEA33945.1"/>
    </source>
</evidence>
<dbReference type="OrthoDB" id="9777124at2"/>
<accession>F2LW11</accession>
<dbReference type="AlphaFoldDB" id="F2LW11"/>
<dbReference type="InterPro" id="IPR003811">
    <property type="entry name" value="G3P_acylTferase_PlsY"/>
</dbReference>